<keyword evidence="4" id="KW-1185">Reference proteome</keyword>
<reference evidence="3 4" key="1">
    <citation type="submission" date="2018-11" db="EMBL/GenBank/DDBJ databases">
        <title>Draft genome of Simplicispira Flexivirga sp. BO-16.</title>
        <authorList>
            <person name="Im W.T."/>
        </authorList>
    </citation>
    <scope>NUCLEOTIDE SEQUENCE [LARGE SCALE GENOMIC DNA]</scope>
    <source>
        <strain evidence="3 4">BO-16</strain>
    </source>
</reference>
<accession>A0A3M9M606</accession>
<sequence length="154" mass="16068">MSHLVTPPHAHPATPSSPATTRLPWSTTGILGGAAVLAVAVNALVAAIGVQTGADHAFGPLQLPVFGLFTVAGLLAGWVGWSMLLRRARQPRTTLRIVVPVAVIASFTPDLVLLATRFIPHSNLAGVLALMTMHLVVAVVGVPAYAAASHRRRR</sequence>
<feature type="region of interest" description="Disordered" evidence="1">
    <location>
        <begin position="1"/>
        <end position="21"/>
    </location>
</feature>
<dbReference type="RefSeq" id="WP_123272058.1">
    <property type="nucleotide sequence ID" value="NZ_RJJQ01000015.1"/>
</dbReference>
<evidence type="ECO:0000256" key="2">
    <source>
        <dbReference type="SAM" id="Phobius"/>
    </source>
</evidence>
<dbReference type="AlphaFoldDB" id="A0A3M9M606"/>
<feature type="transmembrane region" description="Helical" evidence="2">
    <location>
        <begin position="97"/>
        <end position="119"/>
    </location>
</feature>
<comment type="caution">
    <text evidence="3">The sequence shown here is derived from an EMBL/GenBank/DDBJ whole genome shotgun (WGS) entry which is preliminary data.</text>
</comment>
<evidence type="ECO:0000256" key="1">
    <source>
        <dbReference type="SAM" id="MobiDB-lite"/>
    </source>
</evidence>
<evidence type="ECO:0000313" key="4">
    <source>
        <dbReference type="Proteomes" id="UP000271678"/>
    </source>
</evidence>
<dbReference type="EMBL" id="RJJQ01000015">
    <property type="protein sequence ID" value="RNI20647.1"/>
    <property type="molecule type" value="Genomic_DNA"/>
</dbReference>
<evidence type="ECO:0000313" key="3">
    <source>
        <dbReference type="EMBL" id="RNI20647.1"/>
    </source>
</evidence>
<organism evidence="3 4">
    <name type="scientific">Flexivirga caeni</name>
    <dbReference type="NCBI Taxonomy" id="2294115"/>
    <lineage>
        <taxon>Bacteria</taxon>
        <taxon>Bacillati</taxon>
        <taxon>Actinomycetota</taxon>
        <taxon>Actinomycetes</taxon>
        <taxon>Micrococcales</taxon>
        <taxon>Dermacoccaceae</taxon>
        <taxon>Flexivirga</taxon>
    </lineage>
</organism>
<dbReference type="Pfam" id="PF19545">
    <property type="entry name" value="DUF6069"/>
    <property type="match status" value="1"/>
</dbReference>
<name>A0A3M9M606_9MICO</name>
<keyword evidence="2" id="KW-0472">Membrane</keyword>
<protein>
    <submittedName>
        <fullName evidence="3">Uncharacterized protein</fullName>
    </submittedName>
</protein>
<feature type="transmembrane region" description="Helical" evidence="2">
    <location>
        <begin position="63"/>
        <end position="85"/>
    </location>
</feature>
<proteinExistence type="predicted"/>
<dbReference type="InterPro" id="IPR045713">
    <property type="entry name" value="DUF6069"/>
</dbReference>
<feature type="transmembrane region" description="Helical" evidence="2">
    <location>
        <begin position="30"/>
        <end position="51"/>
    </location>
</feature>
<gene>
    <name evidence="3" type="ORF">EFY87_13715</name>
</gene>
<feature type="transmembrane region" description="Helical" evidence="2">
    <location>
        <begin position="125"/>
        <end position="148"/>
    </location>
</feature>
<keyword evidence="2" id="KW-1133">Transmembrane helix</keyword>
<dbReference type="Proteomes" id="UP000271678">
    <property type="component" value="Unassembled WGS sequence"/>
</dbReference>
<keyword evidence="2" id="KW-0812">Transmembrane</keyword>
<dbReference type="OrthoDB" id="4265116at2"/>